<dbReference type="RefSeq" id="WP_186878239.1">
    <property type="nucleotide sequence ID" value="NZ_JACOPN010000003.1"/>
</dbReference>
<dbReference type="GO" id="GO:0031125">
    <property type="term" value="P:rRNA 3'-end processing"/>
    <property type="evidence" value="ECO:0007669"/>
    <property type="project" value="TreeGrafter"/>
</dbReference>
<dbReference type="GO" id="GO:0016787">
    <property type="term" value="F:hydrolase activity"/>
    <property type="evidence" value="ECO:0007669"/>
    <property type="project" value="UniProtKB-KW"/>
</dbReference>
<dbReference type="Pfam" id="PF01966">
    <property type="entry name" value="HD"/>
    <property type="match status" value="1"/>
</dbReference>
<evidence type="ECO:0000256" key="1">
    <source>
        <dbReference type="ARBA" id="ARBA00022801"/>
    </source>
</evidence>
<keyword evidence="5" id="KW-1185">Reference proteome</keyword>
<dbReference type="InterPro" id="IPR006674">
    <property type="entry name" value="HD_domain"/>
</dbReference>
<dbReference type="Pfam" id="PF01336">
    <property type="entry name" value="tRNA_anti-codon"/>
    <property type="match status" value="1"/>
</dbReference>
<keyword evidence="1" id="KW-0378">Hydrolase</keyword>
<evidence type="ECO:0000259" key="2">
    <source>
        <dbReference type="Pfam" id="PF01336"/>
    </source>
</evidence>
<accession>A0A8J6IW06</accession>
<dbReference type="PANTHER" id="PTHR37294">
    <property type="entry name" value="3'-5' EXORIBONUCLEASE YHAM"/>
    <property type="match status" value="1"/>
</dbReference>
<evidence type="ECO:0000259" key="3">
    <source>
        <dbReference type="Pfam" id="PF01966"/>
    </source>
</evidence>
<name>A0A8J6IW06_9FIRM</name>
<evidence type="ECO:0000313" key="4">
    <source>
        <dbReference type="EMBL" id="MBC5716914.1"/>
    </source>
</evidence>
<feature type="domain" description="OB" evidence="2">
    <location>
        <begin position="31"/>
        <end position="90"/>
    </location>
</feature>
<organism evidence="4 5">
    <name type="scientific">Flintibacter faecis</name>
    <dbReference type="NCBI Taxonomy" id="2763047"/>
    <lineage>
        <taxon>Bacteria</taxon>
        <taxon>Bacillati</taxon>
        <taxon>Bacillota</taxon>
        <taxon>Clostridia</taxon>
        <taxon>Eubacteriales</taxon>
        <taxon>Flintibacter</taxon>
    </lineage>
</organism>
<dbReference type="SUPFAM" id="SSF50249">
    <property type="entry name" value="Nucleic acid-binding proteins"/>
    <property type="match status" value="1"/>
</dbReference>
<dbReference type="PANTHER" id="PTHR37294:SF1">
    <property type="entry name" value="3'-5' EXORIBONUCLEASE YHAM"/>
    <property type="match status" value="1"/>
</dbReference>
<dbReference type="AlphaFoldDB" id="A0A8J6IW06"/>
<dbReference type="Gene3D" id="2.40.50.140">
    <property type="entry name" value="Nucleic acid-binding proteins"/>
    <property type="match status" value="1"/>
</dbReference>
<dbReference type="Proteomes" id="UP000602260">
    <property type="component" value="Unassembled WGS sequence"/>
</dbReference>
<comment type="caution">
    <text evidence="4">The sequence shown here is derived from an EMBL/GenBank/DDBJ whole genome shotgun (WGS) entry which is preliminary data.</text>
</comment>
<proteinExistence type="predicted"/>
<sequence>MEYNKLIAEMSLSDEVEGFYVLKAAYPKTTTTGKPFLSASLSDRSGSIEIKVWDYSGPISSADEGNVVKIRGTVSEFRGTPQITADRIRLADDNDTYDLSALVPVAPIDVDTTMAEVERLISSITDADYRKICSTMMARHKESLKTIPAAKSVHHGFISGLLMHTATMMKTADFLAGLYGDIIDRSLLLAGTFLHDFAKEKEFTFSQLGLVTEYSVKGQLLGHLVMGAQEVAAVASELGIPEDKSVLLQHMILSHHGEPEFGAAVKPICAESELLSQIDMLDSRMEIYRETLAGLQVGEVSSRIFALDKRVFKPHELNG</sequence>
<reference evidence="4" key="1">
    <citation type="submission" date="2020-08" db="EMBL/GenBank/DDBJ databases">
        <title>Genome public.</title>
        <authorList>
            <person name="Liu C."/>
            <person name="Sun Q."/>
        </authorList>
    </citation>
    <scope>NUCLEOTIDE SEQUENCE</scope>
    <source>
        <strain evidence="4">BX5</strain>
    </source>
</reference>
<dbReference type="EMBL" id="JACOPN010000003">
    <property type="protein sequence ID" value="MBC5716914.1"/>
    <property type="molecule type" value="Genomic_DNA"/>
</dbReference>
<dbReference type="InterPro" id="IPR050798">
    <property type="entry name" value="YhaM_exoribonuc/phosphodiest"/>
</dbReference>
<evidence type="ECO:0000313" key="5">
    <source>
        <dbReference type="Proteomes" id="UP000602260"/>
    </source>
</evidence>
<dbReference type="SUPFAM" id="SSF109604">
    <property type="entry name" value="HD-domain/PDEase-like"/>
    <property type="match status" value="1"/>
</dbReference>
<dbReference type="InterPro" id="IPR004365">
    <property type="entry name" value="NA-bd_OB_tRNA"/>
</dbReference>
<feature type="domain" description="HD" evidence="3">
    <location>
        <begin position="163"/>
        <end position="282"/>
    </location>
</feature>
<dbReference type="GO" id="GO:0003676">
    <property type="term" value="F:nucleic acid binding"/>
    <property type="evidence" value="ECO:0007669"/>
    <property type="project" value="InterPro"/>
</dbReference>
<dbReference type="InterPro" id="IPR012340">
    <property type="entry name" value="NA-bd_OB-fold"/>
</dbReference>
<protein>
    <submittedName>
        <fullName evidence="4">HD domain-containing protein</fullName>
    </submittedName>
</protein>
<gene>
    <name evidence="4" type="ORF">H8S55_06245</name>
</gene>
<dbReference type="CDD" id="cd04492">
    <property type="entry name" value="YhaM_OBF_like"/>
    <property type="match status" value="1"/>
</dbReference>
<dbReference type="Gene3D" id="1.10.3210.10">
    <property type="entry name" value="Hypothetical protein af1432"/>
    <property type="match status" value="1"/>
</dbReference>